<evidence type="ECO:0000256" key="4">
    <source>
        <dbReference type="ARBA" id="ARBA00007495"/>
    </source>
</evidence>
<evidence type="ECO:0000313" key="15">
    <source>
        <dbReference type="Proteomes" id="UP000094444"/>
    </source>
</evidence>
<evidence type="ECO:0000256" key="12">
    <source>
        <dbReference type="SAM" id="SignalP"/>
    </source>
</evidence>
<protein>
    <recommendedName>
        <fullName evidence="11">Beta-xylanase</fullName>
        <ecNumber evidence="11">3.2.1.8</ecNumber>
    </recommendedName>
</protein>
<dbReference type="InterPro" id="IPR001000">
    <property type="entry name" value="GH10_dom"/>
</dbReference>
<comment type="pathway">
    <text evidence="3">Glycan degradation; xylan degradation.</text>
</comment>
<dbReference type="Pfam" id="PF00331">
    <property type="entry name" value="Glyco_hydro_10"/>
    <property type="match status" value="1"/>
</dbReference>
<keyword evidence="5" id="KW-0964">Secreted</keyword>
<evidence type="ECO:0000256" key="7">
    <source>
        <dbReference type="ARBA" id="ARBA00022801"/>
    </source>
</evidence>
<comment type="catalytic activity">
    <reaction evidence="1 11">
        <text>Endohydrolysis of (1-&gt;4)-beta-D-xylosidic linkages in xylans.</text>
        <dbReference type="EC" id="3.2.1.8"/>
    </reaction>
</comment>
<keyword evidence="9 11" id="KW-0326">Glycosidase</keyword>
<evidence type="ECO:0000256" key="10">
    <source>
        <dbReference type="ARBA" id="ARBA00023326"/>
    </source>
</evidence>
<dbReference type="GO" id="GO:0031176">
    <property type="term" value="F:endo-1,4-beta-xylanase activity"/>
    <property type="evidence" value="ECO:0007669"/>
    <property type="project" value="UniProtKB-EC"/>
</dbReference>
<feature type="signal peptide" evidence="12">
    <location>
        <begin position="1"/>
        <end position="18"/>
    </location>
</feature>
<dbReference type="SMART" id="SM00633">
    <property type="entry name" value="Glyco_10"/>
    <property type="match status" value="1"/>
</dbReference>
<dbReference type="PROSITE" id="PS51760">
    <property type="entry name" value="GH10_2"/>
    <property type="match status" value="1"/>
</dbReference>
<gene>
    <name evidence="14" type="ORF">DHEL01_v207765</name>
</gene>
<keyword evidence="7 11" id="KW-0378">Hydrolase</keyword>
<dbReference type="PANTHER" id="PTHR31490">
    <property type="entry name" value="GLYCOSYL HYDROLASE"/>
    <property type="match status" value="1"/>
</dbReference>
<dbReference type="PRINTS" id="PR00134">
    <property type="entry name" value="GLHYDRLASE10"/>
</dbReference>
<evidence type="ECO:0000256" key="3">
    <source>
        <dbReference type="ARBA" id="ARBA00004851"/>
    </source>
</evidence>
<dbReference type="GO" id="GO:0045493">
    <property type="term" value="P:xylan catabolic process"/>
    <property type="evidence" value="ECO:0007669"/>
    <property type="project" value="UniProtKB-KW"/>
</dbReference>
<feature type="domain" description="GH10" evidence="13">
    <location>
        <begin position="46"/>
        <end position="353"/>
    </location>
</feature>
<feature type="chain" id="PRO_5015157471" description="Beta-xylanase" evidence="12">
    <location>
        <begin position="19"/>
        <end position="376"/>
    </location>
</feature>
<keyword evidence="12" id="KW-0732">Signal</keyword>
<accession>A0A2P5HU90</accession>
<dbReference type="InParanoid" id="A0A2P5HU90"/>
<dbReference type="Proteomes" id="UP000094444">
    <property type="component" value="Unassembled WGS sequence"/>
</dbReference>
<reference evidence="14" key="1">
    <citation type="submission" date="2017-09" db="EMBL/GenBank/DDBJ databases">
        <title>Polyketide synthases of a Diaporthe helianthi virulent isolate.</title>
        <authorList>
            <person name="Baroncelli R."/>
        </authorList>
    </citation>
    <scope>NUCLEOTIDE SEQUENCE [LARGE SCALE GENOMIC DNA]</scope>
    <source>
        <strain evidence="14">7/96</strain>
    </source>
</reference>
<evidence type="ECO:0000256" key="8">
    <source>
        <dbReference type="ARBA" id="ARBA00023277"/>
    </source>
</evidence>
<dbReference type="PANTHER" id="PTHR31490:SF35">
    <property type="entry name" value="ENDO-1,4-BETA-XYLANASE"/>
    <property type="match status" value="1"/>
</dbReference>
<dbReference type="EMBL" id="MAVT02000726">
    <property type="protein sequence ID" value="POS73834.1"/>
    <property type="molecule type" value="Genomic_DNA"/>
</dbReference>
<dbReference type="SUPFAM" id="SSF51445">
    <property type="entry name" value="(Trans)glycosidases"/>
    <property type="match status" value="1"/>
</dbReference>
<dbReference type="EC" id="3.2.1.8" evidence="11"/>
<keyword evidence="15" id="KW-1185">Reference proteome</keyword>
<comment type="caution">
    <text evidence="14">The sequence shown here is derived from an EMBL/GenBank/DDBJ whole genome shotgun (WGS) entry which is preliminary data.</text>
</comment>
<keyword evidence="8 11" id="KW-0119">Carbohydrate metabolism</keyword>
<dbReference type="OrthoDB" id="3055998at2759"/>
<evidence type="ECO:0000256" key="9">
    <source>
        <dbReference type="ARBA" id="ARBA00023295"/>
    </source>
</evidence>
<evidence type="ECO:0000313" key="14">
    <source>
        <dbReference type="EMBL" id="POS73834.1"/>
    </source>
</evidence>
<evidence type="ECO:0000256" key="5">
    <source>
        <dbReference type="ARBA" id="ARBA00022525"/>
    </source>
</evidence>
<sequence>MHSKILLSALALGATTSAGTVPTRKHARQAPTTLDAAFKAVGKEYVGTALTIRDDPQEQGIVATEFGSITPENAMKWESTQPSQGTFTFDDADAVVAFAQENGQTIRCHTLVWYSQLPSWVSSGGFDNATLLEVVKTHIDTVVGRYKGVCDQWDVVNEALNEDGTYRDNVFLQTIGEAYIPIAFQYAQAADPDARLFYNDYNLEYGSDKAQGAARIVQLVQSYGARIDGVGLQGHLTSEPTSSSGGGVAPGLSTLERTLALYTDLGVDVAYTELDVRFTTSSGDLSVKLEAQADVYVNVFQSCLNNDRCIGVTIWGASDKYSWIPGVFEGEGEALVWDDNYQKKPAFQAVLDAINASANSTTSDGGVAKYKFRNMA</sequence>
<dbReference type="AlphaFoldDB" id="A0A2P5HU90"/>
<proteinExistence type="inferred from homology"/>
<organism evidence="14 15">
    <name type="scientific">Diaporthe helianthi</name>
    <dbReference type="NCBI Taxonomy" id="158607"/>
    <lineage>
        <taxon>Eukaryota</taxon>
        <taxon>Fungi</taxon>
        <taxon>Dikarya</taxon>
        <taxon>Ascomycota</taxon>
        <taxon>Pezizomycotina</taxon>
        <taxon>Sordariomycetes</taxon>
        <taxon>Sordariomycetidae</taxon>
        <taxon>Diaporthales</taxon>
        <taxon>Diaporthaceae</taxon>
        <taxon>Diaporthe</taxon>
    </lineage>
</organism>
<evidence type="ECO:0000256" key="1">
    <source>
        <dbReference type="ARBA" id="ARBA00000681"/>
    </source>
</evidence>
<evidence type="ECO:0000259" key="13">
    <source>
        <dbReference type="PROSITE" id="PS51760"/>
    </source>
</evidence>
<evidence type="ECO:0000256" key="11">
    <source>
        <dbReference type="RuleBase" id="RU361174"/>
    </source>
</evidence>
<dbReference type="InterPro" id="IPR044846">
    <property type="entry name" value="GH10"/>
</dbReference>
<name>A0A2P5HU90_DIAHE</name>
<dbReference type="STRING" id="158607.A0A2P5HU90"/>
<evidence type="ECO:0000256" key="6">
    <source>
        <dbReference type="ARBA" id="ARBA00022651"/>
    </source>
</evidence>
<comment type="similarity">
    <text evidence="4 11">Belongs to the glycosyl hydrolase 10 (cellulase F) family.</text>
</comment>
<keyword evidence="6" id="KW-0858">Xylan degradation</keyword>
<dbReference type="Gene3D" id="3.20.20.80">
    <property type="entry name" value="Glycosidases"/>
    <property type="match status" value="1"/>
</dbReference>
<comment type="subcellular location">
    <subcellularLocation>
        <location evidence="2">Secreted</location>
    </subcellularLocation>
</comment>
<keyword evidence="10 11" id="KW-0624">Polysaccharide degradation</keyword>
<dbReference type="InterPro" id="IPR017853">
    <property type="entry name" value="GH"/>
</dbReference>
<evidence type="ECO:0000256" key="2">
    <source>
        <dbReference type="ARBA" id="ARBA00004613"/>
    </source>
</evidence>
<dbReference type="GO" id="GO:0005576">
    <property type="term" value="C:extracellular region"/>
    <property type="evidence" value="ECO:0007669"/>
    <property type="project" value="UniProtKB-SubCell"/>
</dbReference>